<proteinExistence type="inferred from homology"/>
<evidence type="ECO:0000256" key="2">
    <source>
        <dbReference type="ARBA" id="ARBA00023002"/>
    </source>
</evidence>
<dbReference type="AlphaFoldDB" id="A0AAE6TYY9"/>
<evidence type="ECO:0000313" key="4">
    <source>
        <dbReference type="EMBL" id="QFX93240.1"/>
    </source>
</evidence>
<evidence type="ECO:0000256" key="3">
    <source>
        <dbReference type="RuleBase" id="RU000363"/>
    </source>
</evidence>
<dbReference type="InterPro" id="IPR036291">
    <property type="entry name" value="NAD(P)-bd_dom_sf"/>
</dbReference>
<reference evidence="4 5" key="1">
    <citation type="submission" date="2019-10" db="EMBL/GenBank/DDBJ databases">
        <title>Genome sequencing of Lactobacillus fructivorans.</title>
        <authorList>
            <person name="Kim K."/>
        </authorList>
    </citation>
    <scope>NUCLEOTIDE SEQUENCE [LARGE SCALE GENOMIC DNA]</scope>
    <source>
        <strain evidence="4 5">LF543</strain>
    </source>
</reference>
<dbReference type="SUPFAM" id="SSF51735">
    <property type="entry name" value="NAD(P)-binding Rossmann-fold domains"/>
    <property type="match status" value="1"/>
</dbReference>
<dbReference type="CDD" id="cd05374">
    <property type="entry name" value="17beta-HSD-like_SDR_c"/>
    <property type="match status" value="1"/>
</dbReference>
<dbReference type="InterPro" id="IPR002347">
    <property type="entry name" value="SDR_fam"/>
</dbReference>
<dbReference type="PANTHER" id="PTHR44169:SF6">
    <property type="entry name" value="NADPH-DEPENDENT 1-ACYLDIHYDROXYACETONE PHOSPHATE REDUCTASE"/>
    <property type="match status" value="1"/>
</dbReference>
<dbReference type="PANTHER" id="PTHR44169">
    <property type="entry name" value="NADPH-DEPENDENT 1-ACYLDIHYDROXYACETONE PHOSPHATE REDUCTASE"/>
    <property type="match status" value="1"/>
</dbReference>
<evidence type="ECO:0000313" key="5">
    <source>
        <dbReference type="Proteomes" id="UP000327194"/>
    </source>
</evidence>
<evidence type="ECO:0000256" key="1">
    <source>
        <dbReference type="ARBA" id="ARBA00006484"/>
    </source>
</evidence>
<organism evidence="4 5">
    <name type="scientific">Fructilactobacillus fructivorans</name>
    <dbReference type="NCBI Taxonomy" id="1614"/>
    <lineage>
        <taxon>Bacteria</taxon>
        <taxon>Bacillati</taxon>
        <taxon>Bacillota</taxon>
        <taxon>Bacilli</taxon>
        <taxon>Lactobacillales</taxon>
        <taxon>Lactobacillaceae</taxon>
        <taxon>Fructilactobacillus</taxon>
    </lineage>
</organism>
<dbReference type="PRINTS" id="PR00081">
    <property type="entry name" value="GDHRDH"/>
</dbReference>
<dbReference type="RefSeq" id="WP_010022104.1">
    <property type="nucleotide sequence ID" value="NZ_AZDS01000006.1"/>
</dbReference>
<accession>A0AAE6TYY9</accession>
<dbReference type="EMBL" id="CP045562">
    <property type="protein sequence ID" value="QFX93240.1"/>
    <property type="molecule type" value="Genomic_DNA"/>
</dbReference>
<protein>
    <submittedName>
        <fullName evidence="4">SDR family NAD(P)-dependent oxidoreductase</fullName>
    </submittedName>
</protein>
<dbReference type="Proteomes" id="UP000327194">
    <property type="component" value="Chromosome"/>
</dbReference>
<comment type="similarity">
    <text evidence="1 3">Belongs to the short-chain dehydrogenases/reductases (SDR) family.</text>
</comment>
<dbReference type="NCBIfam" id="NF004826">
    <property type="entry name" value="PRK06182.1"/>
    <property type="match status" value="1"/>
</dbReference>
<dbReference type="PRINTS" id="PR00080">
    <property type="entry name" value="SDRFAMILY"/>
</dbReference>
<dbReference type="Gene3D" id="3.40.50.720">
    <property type="entry name" value="NAD(P)-binding Rossmann-like Domain"/>
    <property type="match status" value="1"/>
</dbReference>
<keyword evidence="2" id="KW-0560">Oxidoreductase</keyword>
<dbReference type="KEGG" id="lfv:LF543_06680"/>
<dbReference type="Pfam" id="PF00106">
    <property type="entry name" value="adh_short"/>
    <property type="match status" value="1"/>
</dbReference>
<dbReference type="GO" id="GO:0016491">
    <property type="term" value="F:oxidoreductase activity"/>
    <property type="evidence" value="ECO:0007669"/>
    <property type="project" value="UniProtKB-KW"/>
</dbReference>
<sequence>MKTVLITGASSGMGYQTAKLLAKSGFQVFGAARNIAPMDSLKDLGVTPIKMDVTSQASMQAGVNQIIQKAGKIDVLINGAGYGSFGAIENVSIEEAKRQFDVNVFGLMALTKLVLPLMEKQHSGEIINISSMAGRFSSPLAGWYFASKHTVETLSDSLRMEVKRFGIKVVLIEPGVVKSNWSKIAMKKLVDSSIGTKYEQAAKEMEKKNNHLYASKLASQPALIAKTIKKAIEAKHPRPRYLIGFGAKPTIFFNAILPTRLMDLIVPKFM</sequence>
<name>A0AAE6TYY9_9LACO</name>
<gene>
    <name evidence="4" type="ORF">LF543_06680</name>
</gene>